<proteinExistence type="predicted"/>
<evidence type="ECO:0000256" key="3">
    <source>
        <dbReference type="SAM" id="MobiDB-lite"/>
    </source>
</evidence>
<evidence type="ECO:0000256" key="2">
    <source>
        <dbReference type="ARBA" id="ARBA00022490"/>
    </source>
</evidence>
<gene>
    <name evidence="6" type="ORF">FE810_08340</name>
</gene>
<dbReference type="EMBL" id="VCBC01000007">
    <property type="protein sequence ID" value="TLU65293.1"/>
    <property type="molecule type" value="Genomic_DNA"/>
</dbReference>
<evidence type="ECO:0000313" key="7">
    <source>
        <dbReference type="Proteomes" id="UP000307790"/>
    </source>
</evidence>
<organism evidence="6 7">
    <name type="scientific">Thalassotalea litorea</name>
    <dbReference type="NCBI Taxonomy" id="2020715"/>
    <lineage>
        <taxon>Bacteria</taxon>
        <taxon>Pseudomonadati</taxon>
        <taxon>Pseudomonadota</taxon>
        <taxon>Gammaproteobacteria</taxon>
        <taxon>Alteromonadales</taxon>
        <taxon>Colwelliaceae</taxon>
        <taxon>Thalassotalea</taxon>
    </lineage>
</organism>
<evidence type="ECO:0000256" key="1">
    <source>
        <dbReference type="ARBA" id="ARBA00004496"/>
    </source>
</evidence>
<keyword evidence="2" id="KW-0963">Cytoplasm</keyword>
<dbReference type="GO" id="GO:0005737">
    <property type="term" value="C:cytoplasm"/>
    <property type="evidence" value="ECO:0007669"/>
    <property type="project" value="UniProtKB-SubCell"/>
</dbReference>
<dbReference type="InterPro" id="IPR031549">
    <property type="entry name" value="ASH"/>
</dbReference>
<dbReference type="Proteomes" id="UP000307790">
    <property type="component" value="Unassembled WGS sequence"/>
</dbReference>
<evidence type="ECO:0000256" key="4">
    <source>
        <dbReference type="SAM" id="SignalP"/>
    </source>
</evidence>
<dbReference type="OrthoDB" id="9814204at2"/>
<accession>A0A5R9ILF1</accession>
<keyword evidence="4" id="KW-0732">Signal</keyword>
<reference evidence="6 7" key="1">
    <citation type="submission" date="2019-05" db="EMBL/GenBank/DDBJ databases">
        <title>Genome sequences of Thalassotalea litorea 1K03283.</title>
        <authorList>
            <person name="Zhang D."/>
        </authorList>
    </citation>
    <scope>NUCLEOTIDE SEQUENCE [LARGE SCALE GENOMIC DNA]</scope>
    <source>
        <strain evidence="6 7">MCCC 1K03283</strain>
    </source>
</reference>
<comment type="caution">
    <text evidence="6">The sequence shown here is derived from an EMBL/GenBank/DDBJ whole genome shotgun (WGS) entry which is preliminary data.</text>
</comment>
<feature type="region of interest" description="Disordered" evidence="3">
    <location>
        <begin position="251"/>
        <end position="271"/>
    </location>
</feature>
<evidence type="ECO:0000259" key="5">
    <source>
        <dbReference type="Pfam" id="PF15780"/>
    </source>
</evidence>
<feature type="chain" id="PRO_5024305602" evidence="4">
    <location>
        <begin position="25"/>
        <end position="847"/>
    </location>
</feature>
<evidence type="ECO:0000313" key="6">
    <source>
        <dbReference type="EMBL" id="TLU65293.1"/>
    </source>
</evidence>
<feature type="domain" description="Abnormal spindle-like microcephaly-associated protein ASH" evidence="5">
    <location>
        <begin position="165"/>
        <end position="251"/>
    </location>
</feature>
<dbReference type="AlphaFoldDB" id="A0A5R9ILF1"/>
<dbReference type="Gene3D" id="2.60.40.10">
    <property type="entry name" value="Immunoglobulins"/>
    <property type="match status" value="1"/>
</dbReference>
<dbReference type="InterPro" id="IPR013783">
    <property type="entry name" value="Ig-like_fold"/>
</dbReference>
<feature type="signal peptide" evidence="4">
    <location>
        <begin position="1"/>
        <end position="24"/>
    </location>
</feature>
<dbReference type="SUPFAM" id="SSF56601">
    <property type="entry name" value="beta-lactamase/transpeptidase-like"/>
    <property type="match status" value="1"/>
</dbReference>
<protein>
    <submittedName>
        <fullName evidence="6">Choice-of-anchor D domain-containing protein</fullName>
    </submittedName>
</protein>
<dbReference type="InterPro" id="IPR012338">
    <property type="entry name" value="Beta-lactam/transpept-like"/>
</dbReference>
<comment type="subcellular location">
    <subcellularLocation>
        <location evidence="1">Cytoplasm</location>
    </subcellularLocation>
</comment>
<keyword evidence="7" id="KW-1185">Reference proteome</keyword>
<dbReference type="NCBIfam" id="NF012200">
    <property type="entry name" value="choice_anch_D"/>
    <property type="match status" value="1"/>
</dbReference>
<dbReference type="Pfam" id="PF15780">
    <property type="entry name" value="ASH"/>
    <property type="match status" value="1"/>
</dbReference>
<dbReference type="Gene3D" id="3.40.710.10">
    <property type="entry name" value="DD-peptidase/beta-lactamase superfamily"/>
    <property type="match status" value="1"/>
</dbReference>
<dbReference type="RefSeq" id="WP_138319596.1">
    <property type="nucleotide sequence ID" value="NZ_VCBC01000007.1"/>
</dbReference>
<name>A0A5R9ILF1_9GAMM</name>
<sequence length="847" mass="89277">MNCFNIRSLALAMALSTVSIGAVADVIEDFEDGDFAGWTTSGTVAINTQKTIGNYSMRLRGGATAERSFAADGDVTVALAATSLETNNFCDVYVSEDGVNWGSSLITLNKVQDNGTFTTATTTTNGGTTYIRYVQTGSAADYCYADGISIVGAGVPTPSVGVSGSGSFGDVLVGDSATNTITVSNTGNANLDVSAISGISGASAPFSLANDNCSNSAVAPDSSCSFDVVFAPTAETASSATLTIANNDSNQTVALSGTGTGTPPEPPEPTGDLHVFTGSGNVARTALTINDLNGSSLSVMDFSHYSHGVAEIDADNSNAQEPTNTFEGRLVLNGGNATALNFNEQTSGRGQAGNYNSPGTLPAFDFEFVQIGSHIIPKTRGLIVSGNIGSPDFQDWNYILEPGRVWNETNDAGYSRVAIPFALQENQANCTHNGVITFAFKDDGSITNAAVQIGGETCLYFQYDLTGLVSANYVQGTVSGAATIITDYEAEVANRIPVKPIAELATDYPASNVNVANIGSEQSSAPTTHGVLYNGVHYAGACSTRHGDYPFCEVMSLPSYSTAKTATANFAFALLVEQNSAARNIMVSPNVSECQDGINGTSSIWSDVSVENALDMATGNYRLASYQGDEGSTAVVNEFFLTFTHDEKIAHSCERYIRKSLPNTHFSYHSSDTYIAGVAMDNYSSGDLFDKLVDEVYKPLNLSPVTYTTVRTEGSVADPYWSHGLTWHADDMIKLGQFINDRGVINGQQVLDPSIMDDMLVKGGDLGLETYGSESNYLNGVWTYDMGQRSSPLCPVGSWVSYMSGYGGIGVVMFPNGAVYYYVSDSDAYAFGGAEAELHKISNICGN</sequence>